<keyword evidence="4" id="KW-1185">Reference proteome</keyword>
<dbReference type="InterPro" id="IPR058502">
    <property type="entry name" value="PLL-like_beta-prop"/>
</dbReference>
<protein>
    <recommendedName>
        <fullName evidence="2">PLL-like beta propeller domain-containing protein</fullName>
    </recommendedName>
</protein>
<sequence length="145" mass="14866">MNKIKAAVAVAAALAGIGLAAAPASAAITSPAHCGSTIFGGDFLCGGDYGVGGQAFHTFQDGTQQVFVVGTDHAMWTRWTIGNSSNLSAWTRMGGNLVSRITIVSSNQSGALTLSARGADGYQQYIDRNSGGGWSGWYTYGVPKG</sequence>
<name>A0A373A136_9ACTN</name>
<gene>
    <name evidence="3" type="ORF">DR950_32675</name>
</gene>
<dbReference type="Pfam" id="PF26607">
    <property type="entry name" value="DUF8189"/>
    <property type="match status" value="1"/>
</dbReference>
<proteinExistence type="predicted"/>
<evidence type="ECO:0000256" key="1">
    <source>
        <dbReference type="SAM" id="SignalP"/>
    </source>
</evidence>
<dbReference type="Gene3D" id="2.120.10.70">
    <property type="entry name" value="Fucose-specific lectin"/>
    <property type="match status" value="1"/>
</dbReference>
<comment type="caution">
    <text evidence="3">The sequence shown here is derived from an EMBL/GenBank/DDBJ whole genome shotgun (WGS) entry which is preliminary data.</text>
</comment>
<evidence type="ECO:0000313" key="3">
    <source>
        <dbReference type="EMBL" id="RGD61866.1"/>
    </source>
</evidence>
<organism evidence="3 4">
    <name type="scientific">Kitasatospora xanthocidica</name>
    <dbReference type="NCBI Taxonomy" id="83382"/>
    <lineage>
        <taxon>Bacteria</taxon>
        <taxon>Bacillati</taxon>
        <taxon>Actinomycetota</taxon>
        <taxon>Actinomycetes</taxon>
        <taxon>Kitasatosporales</taxon>
        <taxon>Streptomycetaceae</taxon>
        <taxon>Kitasatospora</taxon>
    </lineage>
</organism>
<dbReference type="EMBL" id="QVIG01000001">
    <property type="protein sequence ID" value="RGD61866.1"/>
    <property type="molecule type" value="Genomic_DNA"/>
</dbReference>
<dbReference type="AlphaFoldDB" id="A0A373A136"/>
<evidence type="ECO:0000313" key="4">
    <source>
        <dbReference type="Proteomes" id="UP000263377"/>
    </source>
</evidence>
<accession>A0A373A136</accession>
<evidence type="ECO:0000259" key="2">
    <source>
        <dbReference type="Pfam" id="PF26607"/>
    </source>
</evidence>
<feature type="signal peptide" evidence="1">
    <location>
        <begin position="1"/>
        <end position="26"/>
    </location>
</feature>
<feature type="domain" description="PLL-like beta propeller" evidence="2">
    <location>
        <begin position="55"/>
        <end position="139"/>
    </location>
</feature>
<dbReference type="Proteomes" id="UP000263377">
    <property type="component" value="Unassembled WGS sequence"/>
</dbReference>
<feature type="chain" id="PRO_5016795336" description="PLL-like beta propeller domain-containing protein" evidence="1">
    <location>
        <begin position="27"/>
        <end position="145"/>
    </location>
</feature>
<keyword evidence="1" id="KW-0732">Signal</keyword>
<dbReference type="SUPFAM" id="SSF89372">
    <property type="entry name" value="Fucose-specific lectin"/>
    <property type="match status" value="1"/>
</dbReference>
<reference evidence="3 4" key="1">
    <citation type="submission" date="2018-08" db="EMBL/GenBank/DDBJ databases">
        <title>Diversity &amp; Physiological Properties of Lignin-Decomposing Actinobacteria from Soil.</title>
        <authorList>
            <person name="Roh S.G."/>
            <person name="Kim S.B."/>
        </authorList>
    </citation>
    <scope>NUCLEOTIDE SEQUENCE [LARGE SCALE GENOMIC DNA]</scope>
    <source>
        <strain evidence="3 4">MMS17-GH009</strain>
    </source>
</reference>
<dbReference type="RefSeq" id="WP_117490020.1">
    <property type="nucleotide sequence ID" value="NZ_QVIG01000001.1"/>
</dbReference>